<keyword evidence="3" id="KW-1185">Reference proteome</keyword>
<organism evidence="2 3">
    <name type="scientific">Piscibacillus salipiscarius</name>
    <dbReference type="NCBI Taxonomy" id="299480"/>
    <lineage>
        <taxon>Bacteria</taxon>
        <taxon>Bacillati</taxon>
        <taxon>Bacillota</taxon>
        <taxon>Bacilli</taxon>
        <taxon>Bacillales</taxon>
        <taxon>Bacillaceae</taxon>
        <taxon>Piscibacillus</taxon>
    </lineage>
</organism>
<feature type="transmembrane region" description="Helical" evidence="1">
    <location>
        <begin position="129"/>
        <end position="147"/>
    </location>
</feature>
<feature type="transmembrane region" description="Helical" evidence="1">
    <location>
        <begin position="153"/>
        <end position="173"/>
    </location>
</feature>
<reference evidence="3" key="1">
    <citation type="journal article" date="2019" name="Int. J. Syst. Evol. Microbiol.">
        <title>The Global Catalogue of Microorganisms (GCM) 10K type strain sequencing project: providing services to taxonomists for standard genome sequencing and annotation.</title>
        <authorList>
            <consortium name="The Broad Institute Genomics Platform"/>
            <consortium name="The Broad Institute Genome Sequencing Center for Infectious Disease"/>
            <person name="Wu L."/>
            <person name="Ma J."/>
        </authorList>
    </citation>
    <scope>NUCLEOTIDE SEQUENCE [LARGE SCALE GENOMIC DNA]</scope>
    <source>
        <strain evidence="3">TISTR 1571</strain>
    </source>
</reference>
<feature type="transmembrane region" description="Helical" evidence="1">
    <location>
        <begin position="105"/>
        <end position="122"/>
    </location>
</feature>
<comment type="caution">
    <text evidence="2">The sequence shown here is derived from an EMBL/GenBank/DDBJ whole genome shotgun (WGS) entry which is preliminary data.</text>
</comment>
<dbReference type="InterPro" id="IPR053824">
    <property type="entry name" value="DUF7010"/>
</dbReference>
<gene>
    <name evidence="2" type="ORF">ACFSW4_03265</name>
</gene>
<proteinExistence type="predicted"/>
<evidence type="ECO:0000313" key="2">
    <source>
        <dbReference type="EMBL" id="MFD2637896.1"/>
    </source>
</evidence>
<feature type="transmembrane region" description="Helical" evidence="1">
    <location>
        <begin position="77"/>
        <end position="99"/>
    </location>
</feature>
<feature type="transmembrane region" description="Helical" evidence="1">
    <location>
        <begin position="46"/>
        <end position="65"/>
    </location>
</feature>
<dbReference type="Pfam" id="PF22765">
    <property type="entry name" value="DUF7010"/>
    <property type="match status" value="1"/>
</dbReference>
<dbReference type="RefSeq" id="WP_377327422.1">
    <property type="nucleotide sequence ID" value="NZ_JBHUMZ010000011.1"/>
</dbReference>
<keyword evidence="1" id="KW-1133">Transmembrane helix</keyword>
<keyword evidence="1" id="KW-0812">Transmembrane</keyword>
<accession>A0ABW5Q7S7</accession>
<evidence type="ECO:0000313" key="3">
    <source>
        <dbReference type="Proteomes" id="UP001597452"/>
    </source>
</evidence>
<feature type="transmembrane region" description="Helical" evidence="1">
    <location>
        <begin position="20"/>
        <end position="40"/>
    </location>
</feature>
<evidence type="ECO:0000256" key="1">
    <source>
        <dbReference type="SAM" id="Phobius"/>
    </source>
</evidence>
<sequence>MSVDDLRKDLSIRGKNGIGFLMSASVIWSIITVIFLLDLNINTQNIYLFFATGIMFPLALLFSKLINADWKIENNPLANLGLIMNIAQFSYFPLVFWAFANEPSIMIMVFAVITAAHLYPYGWFYDAKAYYFLAPTLSVLVVLFNFVKFPLWSISSAMIVGLLTLISILFYNYKVKRMSEDEQSHQSISI</sequence>
<dbReference type="EMBL" id="JBHUMZ010000011">
    <property type="protein sequence ID" value="MFD2637896.1"/>
    <property type="molecule type" value="Genomic_DNA"/>
</dbReference>
<name>A0ABW5Q7S7_9BACI</name>
<dbReference type="Proteomes" id="UP001597452">
    <property type="component" value="Unassembled WGS sequence"/>
</dbReference>
<keyword evidence="1" id="KW-0472">Membrane</keyword>
<protein>
    <submittedName>
        <fullName evidence="2">DUF7010 family protein</fullName>
    </submittedName>
</protein>